<protein>
    <submittedName>
        <fullName evidence="1">Uncharacterized protein</fullName>
    </submittedName>
</protein>
<reference evidence="1 2" key="1">
    <citation type="submission" date="2016-10" db="EMBL/GenBank/DDBJ databases">
        <authorList>
            <person name="de Groot N.N."/>
        </authorList>
    </citation>
    <scope>NUCLEOTIDE SEQUENCE [LARGE SCALE GENOMIC DNA]</scope>
    <source>
        <strain evidence="1 2">DSM 17890</strain>
    </source>
</reference>
<dbReference type="EMBL" id="FNMZ01000001">
    <property type="protein sequence ID" value="SDW50688.1"/>
    <property type="molecule type" value="Genomic_DNA"/>
</dbReference>
<accession>A0A1H2U430</accession>
<dbReference type="RefSeq" id="WP_176954636.1">
    <property type="nucleotide sequence ID" value="NZ_FNMZ01000001.1"/>
</dbReference>
<dbReference type="Proteomes" id="UP000199118">
    <property type="component" value="Unassembled WGS sequence"/>
</dbReference>
<proteinExistence type="predicted"/>
<evidence type="ECO:0000313" key="2">
    <source>
        <dbReference type="Proteomes" id="UP000199118"/>
    </source>
</evidence>
<dbReference type="STRING" id="356660.SAMN05444336_1011208"/>
<organism evidence="1 2">
    <name type="scientific">Albimonas donghaensis</name>
    <dbReference type="NCBI Taxonomy" id="356660"/>
    <lineage>
        <taxon>Bacteria</taxon>
        <taxon>Pseudomonadati</taxon>
        <taxon>Pseudomonadota</taxon>
        <taxon>Alphaproteobacteria</taxon>
        <taxon>Rhodobacterales</taxon>
        <taxon>Paracoccaceae</taxon>
        <taxon>Albimonas</taxon>
    </lineage>
</organism>
<dbReference type="AlphaFoldDB" id="A0A1H2U430"/>
<sequence>MCDGCMDWIDRVAEEIEAHVSEHPHASDTVSGIAEWWIGQRRFLEAEDHVEAALDRLVDRGAVERLARPGAPDLFRAARAAPAGPGGAHG</sequence>
<evidence type="ECO:0000313" key="1">
    <source>
        <dbReference type="EMBL" id="SDW50688.1"/>
    </source>
</evidence>
<gene>
    <name evidence="1" type="ORF">SAMN05444336_1011208</name>
</gene>
<keyword evidence="2" id="KW-1185">Reference proteome</keyword>
<name>A0A1H2U430_9RHOB</name>